<dbReference type="EMBL" id="JALDAW010000011">
    <property type="protein sequence ID" value="MDY5167390.1"/>
    <property type="molecule type" value="Genomic_DNA"/>
</dbReference>
<dbReference type="GO" id="GO:0016020">
    <property type="term" value="C:membrane"/>
    <property type="evidence" value="ECO:0007669"/>
    <property type="project" value="InterPro"/>
</dbReference>
<dbReference type="InterPro" id="IPR036662">
    <property type="entry name" value="PTS_EIIA_man-typ_sf"/>
</dbReference>
<reference evidence="3" key="1">
    <citation type="submission" date="2022-03" db="EMBL/GenBank/DDBJ databases">
        <title>First case of bacteraemia caused by Dielma fastidiosa in a patient hospitalised with diverticulitis.</title>
        <authorList>
            <person name="Forman-Ankjaer B."/>
            <person name="Hvid-Jensen F."/>
            <person name="Kobel C.M."/>
            <person name="Greve T."/>
        </authorList>
    </citation>
    <scope>NUCLEOTIDE SEQUENCE</scope>
    <source>
        <strain evidence="3">AUH_DF_2021</strain>
    </source>
</reference>
<evidence type="ECO:0000259" key="2">
    <source>
        <dbReference type="PROSITE" id="PS51096"/>
    </source>
</evidence>
<protein>
    <recommendedName>
        <fullName evidence="2">PTS EIIA type-4 domain-containing protein</fullName>
    </recommendedName>
</protein>
<dbReference type="PANTHER" id="PTHR33799">
    <property type="entry name" value="PTS PERMEASE-RELATED-RELATED"/>
    <property type="match status" value="1"/>
</dbReference>
<dbReference type="InterPro" id="IPR004701">
    <property type="entry name" value="PTS_EIIA_man-typ"/>
</dbReference>
<comment type="caution">
    <text evidence="3">The sequence shown here is derived from an EMBL/GenBank/DDBJ whole genome shotgun (WGS) entry which is preliminary data.</text>
</comment>
<dbReference type="Proteomes" id="UP001276902">
    <property type="component" value="Unassembled WGS sequence"/>
</dbReference>
<organism evidence="3 4">
    <name type="scientific">Dielma fastidiosa</name>
    <dbReference type="NCBI Taxonomy" id="1034346"/>
    <lineage>
        <taxon>Bacteria</taxon>
        <taxon>Bacillati</taxon>
        <taxon>Bacillota</taxon>
        <taxon>Erysipelotrichia</taxon>
        <taxon>Erysipelotrichales</taxon>
        <taxon>Erysipelotrichaceae</taxon>
        <taxon>Dielma</taxon>
    </lineage>
</organism>
<dbReference type="SUPFAM" id="SSF53062">
    <property type="entry name" value="PTS system fructose IIA component-like"/>
    <property type="match status" value="1"/>
</dbReference>
<dbReference type="Pfam" id="PF03610">
    <property type="entry name" value="EIIA-man"/>
    <property type="match status" value="1"/>
</dbReference>
<gene>
    <name evidence="3" type="ORF">MQE39_04555</name>
</gene>
<accession>A0AB35UKY3</accession>
<dbReference type="PROSITE" id="PS51096">
    <property type="entry name" value="PTS_EIIA_TYPE_4"/>
    <property type="match status" value="1"/>
</dbReference>
<proteinExistence type="predicted"/>
<dbReference type="AlphaFoldDB" id="A0AB35UKY3"/>
<keyword evidence="1" id="KW-0808">Transferase</keyword>
<evidence type="ECO:0000256" key="1">
    <source>
        <dbReference type="ARBA" id="ARBA00022679"/>
    </source>
</evidence>
<name>A0AB35UKY3_9FIRM</name>
<dbReference type="GO" id="GO:0016740">
    <property type="term" value="F:transferase activity"/>
    <property type="evidence" value="ECO:0007669"/>
    <property type="project" value="UniProtKB-KW"/>
</dbReference>
<feature type="domain" description="PTS EIIA type-4" evidence="2">
    <location>
        <begin position="1"/>
        <end position="125"/>
    </location>
</feature>
<dbReference type="PANTHER" id="PTHR33799:SF1">
    <property type="entry name" value="PTS SYSTEM MANNOSE-SPECIFIC EIIAB COMPONENT-RELATED"/>
    <property type="match status" value="1"/>
</dbReference>
<evidence type="ECO:0000313" key="4">
    <source>
        <dbReference type="Proteomes" id="UP001276902"/>
    </source>
</evidence>
<sequence>MIGILLISHGNFSVGIKNSAEMFFSNSIDAFDAIAYNENISLEQFDELLKNKIQELDDGSGIVILGDLAGGTPINRSISLLNDDVYLIAGFNFNLLIDLLIKRKVLSHISELNLHDMIEEAKSGMIFINELLEVL</sequence>
<dbReference type="InterPro" id="IPR051471">
    <property type="entry name" value="Bacterial_PTS_sugar_comp"/>
</dbReference>
<dbReference type="Gene3D" id="3.40.50.510">
    <property type="entry name" value="Phosphotransferase system, mannose-type IIA component"/>
    <property type="match status" value="1"/>
</dbReference>
<dbReference type="RefSeq" id="WP_320883142.1">
    <property type="nucleotide sequence ID" value="NZ_BAABZA010000001.1"/>
</dbReference>
<evidence type="ECO:0000313" key="3">
    <source>
        <dbReference type="EMBL" id="MDY5167390.1"/>
    </source>
</evidence>
<dbReference type="GO" id="GO:0009401">
    <property type="term" value="P:phosphoenolpyruvate-dependent sugar phosphotransferase system"/>
    <property type="evidence" value="ECO:0007669"/>
    <property type="project" value="InterPro"/>
</dbReference>